<feature type="non-terminal residue" evidence="3">
    <location>
        <position position="519"/>
    </location>
</feature>
<dbReference type="InterPro" id="IPR001584">
    <property type="entry name" value="Integrase_cat-core"/>
</dbReference>
<dbReference type="PANTHER" id="PTHR42648:SF28">
    <property type="entry name" value="TRANSPOSON-ENCODED PROTEIN WITH RIBONUCLEASE H-LIKE AND RETROVIRUS ZINC FINGER-LIKE DOMAINS"/>
    <property type="match status" value="1"/>
</dbReference>
<proteinExistence type="predicted"/>
<dbReference type="PROSITE" id="PS50994">
    <property type="entry name" value="INTEGRASE"/>
    <property type="match status" value="1"/>
</dbReference>
<dbReference type="GO" id="GO:0015074">
    <property type="term" value="P:DNA integration"/>
    <property type="evidence" value="ECO:0007669"/>
    <property type="project" value="InterPro"/>
</dbReference>
<evidence type="ECO:0000313" key="3">
    <source>
        <dbReference type="EMBL" id="OWY93344.1"/>
    </source>
</evidence>
<dbReference type="OrthoDB" id="125830at2759"/>
<accession>A0A225UJN7</accession>
<dbReference type="InterPro" id="IPR039537">
    <property type="entry name" value="Retrotran_Ty1/copia-like"/>
</dbReference>
<dbReference type="PANTHER" id="PTHR42648">
    <property type="entry name" value="TRANSPOSASE, PUTATIVE-RELATED"/>
    <property type="match status" value="1"/>
</dbReference>
<dbReference type="STRING" id="4795.A0A225UJN7"/>
<feature type="region of interest" description="Disordered" evidence="1">
    <location>
        <begin position="417"/>
        <end position="519"/>
    </location>
</feature>
<feature type="compositionally biased region" description="Acidic residues" evidence="1">
    <location>
        <begin position="418"/>
        <end position="428"/>
    </location>
</feature>
<feature type="domain" description="Integrase catalytic" evidence="2">
    <location>
        <begin position="36"/>
        <end position="224"/>
    </location>
</feature>
<protein>
    <submittedName>
        <fullName evidence="3">Integrase, catalytic core protein</fullName>
    </submittedName>
</protein>
<reference evidence="4" key="1">
    <citation type="submission" date="2017-03" db="EMBL/GenBank/DDBJ databases">
        <title>Phytopthora megakarya and P. palmivora, two closely related causual agents of cacao black pod achieved similar genome size and gene model numbers by different mechanisms.</title>
        <authorList>
            <person name="Ali S."/>
            <person name="Shao J."/>
            <person name="Larry D.J."/>
            <person name="Kronmiller B."/>
            <person name="Shen D."/>
            <person name="Strem M.D."/>
            <person name="Melnick R.L."/>
            <person name="Guiltinan M.J."/>
            <person name="Tyler B.M."/>
            <person name="Meinhardt L.W."/>
            <person name="Bailey B.A."/>
        </authorList>
    </citation>
    <scope>NUCLEOTIDE SEQUENCE [LARGE SCALE GENOMIC DNA]</scope>
    <source>
        <strain evidence="4">zdho120</strain>
    </source>
</reference>
<dbReference type="InterPro" id="IPR057670">
    <property type="entry name" value="SH3_retrovirus"/>
</dbReference>
<feature type="region of interest" description="Disordered" evidence="1">
    <location>
        <begin position="382"/>
        <end position="401"/>
    </location>
</feature>
<dbReference type="Proteomes" id="UP000198211">
    <property type="component" value="Unassembled WGS sequence"/>
</dbReference>
<evidence type="ECO:0000259" key="2">
    <source>
        <dbReference type="PROSITE" id="PS50994"/>
    </source>
</evidence>
<feature type="compositionally biased region" description="Acidic residues" evidence="1">
    <location>
        <begin position="495"/>
        <end position="505"/>
    </location>
</feature>
<name>A0A225UJN7_9STRA</name>
<dbReference type="InterPro" id="IPR036397">
    <property type="entry name" value="RNaseH_sf"/>
</dbReference>
<organism evidence="3 4">
    <name type="scientific">Phytophthora megakarya</name>
    <dbReference type="NCBI Taxonomy" id="4795"/>
    <lineage>
        <taxon>Eukaryota</taxon>
        <taxon>Sar</taxon>
        <taxon>Stramenopiles</taxon>
        <taxon>Oomycota</taxon>
        <taxon>Peronosporomycetes</taxon>
        <taxon>Peronosporales</taxon>
        <taxon>Peronosporaceae</taxon>
        <taxon>Phytophthora</taxon>
    </lineage>
</organism>
<dbReference type="InterPro" id="IPR012337">
    <property type="entry name" value="RNaseH-like_sf"/>
</dbReference>
<gene>
    <name evidence="3" type="ORF">PHMEG_00037307</name>
</gene>
<comment type="caution">
    <text evidence="3">The sequence shown here is derived from an EMBL/GenBank/DDBJ whole genome shotgun (WGS) entry which is preliminary data.</text>
</comment>
<sequence>MVDRGMARGIMLKRRGKIDCSDCHFGKQRRKTFRKALDRPIERVNDMVFADLLIPGLNNGSRYTAVLVVMDGYSRYVKTCLLKTKGEREVNEHMMEYIAWAERQHGRRVDTVVTRQWNVDEELEVEPVRQVLTDKGQEFCNGTIERWYRKKGIVHTKVGPNASQLNLVERTHQTIVGMIKTMMHQAGLPKSFWIYALENAVYVKNRVFCKGAGRTPYELMFDSKPDIHHIRAFGSLAYCHTPKSKRKKLSMNCRVGFLLGYREDVVGCNVYFPTEHKTGFVSDVNINESIKYKDRYESGFKVKVDKWLRTFQEFFEDGELDDLSCEEEDNDSQLAECDGESERSVSDIVMESANGEGVNEEDQPLENDTVWDNTRQHGYKLEEEDCGSCGDKAPSSSNSLTSDDQALWEEMLQNTELPDYEDASETQEGESPGSVAAGSIDDLDLDEEIASDKSDLDDDMDDEELTGPACHVSDLKQLAEEEENSVEGNYGDLFDPSDEAEGVDWNDEHALVPSDEYED</sequence>
<dbReference type="Gene3D" id="3.30.420.10">
    <property type="entry name" value="Ribonuclease H-like superfamily/Ribonuclease H"/>
    <property type="match status" value="1"/>
</dbReference>
<evidence type="ECO:0000256" key="1">
    <source>
        <dbReference type="SAM" id="MobiDB-lite"/>
    </source>
</evidence>
<dbReference type="AlphaFoldDB" id="A0A225UJN7"/>
<feature type="compositionally biased region" description="Acidic residues" evidence="1">
    <location>
        <begin position="441"/>
        <end position="465"/>
    </location>
</feature>
<dbReference type="EMBL" id="NBNE01016261">
    <property type="protein sequence ID" value="OWY93344.1"/>
    <property type="molecule type" value="Genomic_DNA"/>
</dbReference>
<evidence type="ECO:0000313" key="4">
    <source>
        <dbReference type="Proteomes" id="UP000198211"/>
    </source>
</evidence>
<keyword evidence="4" id="KW-1185">Reference proteome</keyword>
<dbReference type="Pfam" id="PF25597">
    <property type="entry name" value="SH3_retrovirus"/>
    <property type="match status" value="1"/>
</dbReference>
<dbReference type="SUPFAM" id="SSF53098">
    <property type="entry name" value="Ribonuclease H-like"/>
    <property type="match status" value="1"/>
</dbReference>
<dbReference type="GO" id="GO:0003676">
    <property type="term" value="F:nucleic acid binding"/>
    <property type="evidence" value="ECO:0007669"/>
    <property type="project" value="InterPro"/>
</dbReference>